<dbReference type="Gene3D" id="3.80.10.10">
    <property type="entry name" value="Ribonuclease Inhibitor"/>
    <property type="match status" value="1"/>
</dbReference>
<evidence type="ECO:0000313" key="1">
    <source>
        <dbReference type="EMBL" id="KAE9411189.1"/>
    </source>
</evidence>
<protein>
    <recommendedName>
        <fullName evidence="3">F-box domain-containing protein</fullName>
    </recommendedName>
</protein>
<sequence>MFKFAGTNSKLDSVQTLIPKPEPIQTLELDIIAMICEELQFGALMAFDRKWRSSDDLACRKGLMSFGLSSKAFMNTAFNVLWRALGSVEPLLSVLPETTVVDGKKMLVKQIAPASWDRLRFYTSRVQKFDQILLGEEAEEAGIHDSVYARLGQMQPLFPALKEFHPMPSISFSNSFMFFLSSTISAASLPALSSMEDFPDGTDFGPSLALLAWKVPGIQNLHLSGGARYSGLGASLTCFSDLQELEVLRLPHYDADFISSVASLKNLSKLTLTLPSTVPLNLANVKEGFPSVKTMRISGSPGEVHKLLKLAPSSVLNELRLTCDLDKASWEVNRAGMPDLLKGLERFSSSLASLKISTVSDSELNLADAQFLWFLFEPLLRLKDLRELSYDLPLFLTGQRTAEIAAAWPQMETLTFTSETWGKGIPSIESLAHFVEHCPKLKTLEYPIQLQFGDDPPLSPPVPTLSMHPLQTFRCIVDDDVEDPAVVALHLYQIFPGLKWADGPGNKWGEVQSILDAFQFLSKQNRQISA</sequence>
<evidence type="ECO:0000313" key="2">
    <source>
        <dbReference type="Proteomes" id="UP000799118"/>
    </source>
</evidence>
<name>A0A6A4IL72_9AGAR</name>
<dbReference type="SUPFAM" id="SSF52047">
    <property type="entry name" value="RNI-like"/>
    <property type="match status" value="1"/>
</dbReference>
<gene>
    <name evidence="1" type="ORF">BT96DRAFT_1673</name>
</gene>
<dbReference type="OrthoDB" id="2631350at2759"/>
<dbReference type="AlphaFoldDB" id="A0A6A4IL72"/>
<proteinExistence type="predicted"/>
<dbReference type="EMBL" id="ML769383">
    <property type="protein sequence ID" value="KAE9411189.1"/>
    <property type="molecule type" value="Genomic_DNA"/>
</dbReference>
<accession>A0A6A4IL72</accession>
<dbReference type="InterPro" id="IPR032675">
    <property type="entry name" value="LRR_dom_sf"/>
</dbReference>
<evidence type="ECO:0008006" key="3">
    <source>
        <dbReference type="Google" id="ProtNLM"/>
    </source>
</evidence>
<reference evidence="1" key="1">
    <citation type="journal article" date="2019" name="Environ. Microbiol.">
        <title>Fungal ecological strategies reflected in gene transcription - a case study of two litter decomposers.</title>
        <authorList>
            <person name="Barbi F."/>
            <person name="Kohler A."/>
            <person name="Barry K."/>
            <person name="Baskaran P."/>
            <person name="Daum C."/>
            <person name="Fauchery L."/>
            <person name="Ihrmark K."/>
            <person name="Kuo A."/>
            <person name="LaButti K."/>
            <person name="Lipzen A."/>
            <person name="Morin E."/>
            <person name="Grigoriev I.V."/>
            <person name="Henrissat B."/>
            <person name="Lindahl B."/>
            <person name="Martin F."/>
        </authorList>
    </citation>
    <scope>NUCLEOTIDE SEQUENCE</scope>
    <source>
        <strain evidence="1">JB14</strain>
    </source>
</reference>
<keyword evidence="2" id="KW-1185">Reference proteome</keyword>
<dbReference type="Proteomes" id="UP000799118">
    <property type="component" value="Unassembled WGS sequence"/>
</dbReference>
<organism evidence="1 2">
    <name type="scientific">Gymnopus androsaceus JB14</name>
    <dbReference type="NCBI Taxonomy" id="1447944"/>
    <lineage>
        <taxon>Eukaryota</taxon>
        <taxon>Fungi</taxon>
        <taxon>Dikarya</taxon>
        <taxon>Basidiomycota</taxon>
        <taxon>Agaricomycotina</taxon>
        <taxon>Agaricomycetes</taxon>
        <taxon>Agaricomycetidae</taxon>
        <taxon>Agaricales</taxon>
        <taxon>Marasmiineae</taxon>
        <taxon>Omphalotaceae</taxon>
        <taxon>Gymnopus</taxon>
    </lineage>
</organism>